<reference evidence="1" key="2">
    <citation type="submission" date="2020-09" db="EMBL/GenBank/DDBJ databases">
        <authorList>
            <person name="Sun Q."/>
            <person name="Zhou Y."/>
        </authorList>
    </citation>
    <scope>NUCLEOTIDE SEQUENCE</scope>
    <source>
        <strain evidence="1">CGMCC 4.5737</strain>
    </source>
</reference>
<protein>
    <submittedName>
        <fullName evidence="1">Glycosyl transferase</fullName>
    </submittedName>
</protein>
<dbReference type="SUPFAM" id="SSF53756">
    <property type="entry name" value="UDP-Glycosyltransferase/glycogen phosphorylase"/>
    <property type="match status" value="1"/>
</dbReference>
<sequence>MSRFLLVVPPLVGHINPLVGVAAELVERGHEVAWVGVPELVRGLSGEHATVFPADAGDVTKVRDRPAGLRGMAALRVLWTDLLVPMADFMAPGVRAAIEEFVPDVMVCDQQAMAGGLLAELLGLPWATSASTPTELTTEYLPGVESWIAEQVDGLRERIGDPKSKIDPRFSPDLVLAFTTQALTGSDIEVGEQVRFVGPSIGARPLVADFPWERLDPARRKVLISLGTANPAAVERFLTVSAEAALARSSQLQAVIVDPSGALGEPGDNVIVRPKVPQLSLLPHLDAVVCHAGHNTVCESLWHGLPLVVAPIRDDQGDVASKVVEAGAGIRLRFTRATDRHVGDAIDRVLNEQSYHEAAQRIQRSFRAAGGSVAAAEHLERLSRKQHAVASG</sequence>
<dbReference type="Proteomes" id="UP000637578">
    <property type="component" value="Unassembled WGS sequence"/>
</dbReference>
<dbReference type="EMBL" id="BMMK01000008">
    <property type="protein sequence ID" value="GGM51063.1"/>
    <property type="molecule type" value="Genomic_DNA"/>
</dbReference>
<dbReference type="CDD" id="cd03784">
    <property type="entry name" value="GT1_Gtf-like"/>
    <property type="match status" value="1"/>
</dbReference>
<dbReference type="PANTHER" id="PTHR48050">
    <property type="entry name" value="STEROL 3-BETA-GLUCOSYLTRANSFERASE"/>
    <property type="match status" value="1"/>
</dbReference>
<dbReference type="Gene3D" id="3.40.50.2000">
    <property type="entry name" value="Glycogen Phosphorylase B"/>
    <property type="match status" value="2"/>
</dbReference>
<dbReference type="RefSeq" id="WP_189056664.1">
    <property type="nucleotide sequence ID" value="NZ_BMMK01000008.1"/>
</dbReference>
<dbReference type="PANTHER" id="PTHR48050:SF13">
    <property type="entry name" value="STEROL 3-BETA-GLUCOSYLTRANSFERASE UGT80A2"/>
    <property type="match status" value="1"/>
</dbReference>
<proteinExistence type="predicted"/>
<keyword evidence="1" id="KW-0808">Transferase</keyword>
<keyword evidence="2" id="KW-1185">Reference proteome</keyword>
<dbReference type="GO" id="GO:0008194">
    <property type="term" value="F:UDP-glycosyltransferase activity"/>
    <property type="evidence" value="ECO:0007669"/>
    <property type="project" value="InterPro"/>
</dbReference>
<reference evidence="1" key="1">
    <citation type="journal article" date="2014" name="Int. J. Syst. Evol. Microbiol.">
        <title>Complete genome sequence of Corynebacterium casei LMG S-19264T (=DSM 44701T), isolated from a smear-ripened cheese.</title>
        <authorList>
            <consortium name="US DOE Joint Genome Institute (JGI-PGF)"/>
            <person name="Walter F."/>
            <person name="Albersmeier A."/>
            <person name="Kalinowski J."/>
            <person name="Ruckert C."/>
        </authorList>
    </citation>
    <scope>NUCLEOTIDE SEQUENCE</scope>
    <source>
        <strain evidence="1">CGMCC 4.5737</strain>
    </source>
</reference>
<name>A0A8J3CF20_9PSEU</name>
<dbReference type="GO" id="GO:0017000">
    <property type="term" value="P:antibiotic biosynthetic process"/>
    <property type="evidence" value="ECO:0007669"/>
    <property type="project" value="UniProtKB-ARBA"/>
</dbReference>
<gene>
    <name evidence="1" type="ORF">GCM10012275_22440</name>
</gene>
<comment type="caution">
    <text evidence="1">The sequence shown here is derived from an EMBL/GenBank/DDBJ whole genome shotgun (WGS) entry which is preliminary data.</text>
</comment>
<organism evidence="1 2">
    <name type="scientific">Longimycelium tulufanense</name>
    <dbReference type="NCBI Taxonomy" id="907463"/>
    <lineage>
        <taxon>Bacteria</taxon>
        <taxon>Bacillati</taxon>
        <taxon>Actinomycetota</taxon>
        <taxon>Actinomycetes</taxon>
        <taxon>Pseudonocardiales</taxon>
        <taxon>Pseudonocardiaceae</taxon>
        <taxon>Longimycelium</taxon>
    </lineage>
</organism>
<evidence type="ECO:0000313" key="1">
    <source>
        <dbReference type="EMBL" id="GGM51063.1"/>
    </source>
</evidence>
<dbReference type="InterPro" id="IPR050426">
    <property type="entry name" value="Glycosyltransferase_28"/>
</dbReference>
<dbReference type="AlphaFoldDB" id="A0A8J3CF20"/>
<dbReference type="InterPro" id="IPR002213">
    <property type="entry name" value="UDP_glucos_trans"/>
</dbReference>
<accession>A0A8J3CF20</accession>
<evidence type="ECO:0000313" key="2">
    <source>
        <dbReference type="Proteomes" id="UP000637578"/>
    </source>
</evidence>
<dbReference type="Pfam" id="PF00201">
    <property type="entry name" value="UDPGT"/>
    <property type="match status" value="1"/>
</dbReference>